<comment type="caution">
    <text evidence="2">The sequence shown here is derived from an EMBL/GenBank/DDBJ whole genome shotgun (WGS) entry which is preliminary data.</text>
</comment>
<dbReference type="Proteomes" id="UP001159405">
    <property type="component" value="Unassembled WGS sequence"/>
</dbReference>
<feature type="region of interest" description="Disordered" evidence="1">
    <location>
        <begin position="1"/>
        <end position="50"/>
    </location>
</feature>
<feature type="region of interest" description="Disordered" evidence="1">
    <location>
        <begin position="154"/>
        <end position="221"/>
    </location>
</feature>
<feature type="compositionally biased region" description="Polar residues" evidence="1">
    <location>
        <begin position="1"/>
        <end position="10"/>
    </location>
</feature>
<feature type="compositionally biased region" description="Polar residues" evidence="1">
    <location>
        <begin position="181"/>
        <end position="199"/>
    </location>
</feature>
<proteinExistence type="predicted"/>
<keyword evidence="3" id="KW-1185">Reference proteome</keyword>
<evidence type="ECO:0000256" key="1">
    <source>
        <dbReference type="SAM" id="MobiDB-lite"/>
    </source>
</evidence>
<protein>
    <submittedName>
        <fullName evidence="2">Uncharacterized protein</fullName>
    </submittedName>
</protein>
<reference evidence="2 3" key="1">
    <citation type="submission" date="2022-05" db="EMBL/GenBank/DDBJ databases">
        <authorList>
            <consortium name="Genoscope - CEA"/>
            <person name="William W."/>
        </authorList>
    </citation>
    <scope>NUCLEOTIDE SEQUENCE [LARGE SCALE GENOMIC DNA]</scope>
</reference>
<accession>A0ABN8NGN4</accession>
<sequence>MEKSLNSSRNFKLPPIQGAAPAANILRQPASRGKQTWPHEYGHRANGHHRSTRQVIHVPNDPFPGRYRSPRHASHNLSNAAGKQRPFNSGAVENEMNRGESLTLEFAPMVHNFPQSYTVLPPIQKISKPSTNETEIATQDKNLRGDEEKKLGAQLIRDDVGKPNNKHKGSGVQKHHDKSGDSNTSNNNIKPDSGNGRNLSKSKRQTDPENQDSETGERKQSATTVLFLKGKRIGRRVGVCLENEPALINVTEQLKEIFLRRNMEEMYLI</sequence>
<gene>
    <name evidence="2" type="ORF">PLOB_00011150</name>
</gene>
<feature type="region of interest" description="Disordered" evidence="1">
    <location>
        <begin position="65"/>
        <end position="96"/>
    </location>
</feature>
<name>A0ABN8NGN4_9CNID</name>
<evidence type="ECO:0000313" key="2">
    <source>
        <dbReference type="EMBL" id="CAH3104093.1"/>
    </source>
</evidence>
<dbReference type="EMBL" id="CALNXK010000016">
    <property type="protein sequence ID" value="CAH3104093.1"/>
    <property type="molecule type" value="Genomic_DNA"/>
</dbReference>
<evidence type="ECO:0000313" key="3">
    <source>
        <dbReference type="Proteomes" id="UP001159405"/>
    </source>
</evidence>
<organism evidence="2 3">
    <name type="scientific">Porites lobata</name>
    <dbReference type="NCBI Taxonomy" id="104759"/>
    <lineage>
        <taxon>Eukaryota</taxon>
        <taxon>Metazoa</taxon>
        <taxon>Cnidaria</taxon>
        <taxon>Anthozoa</taxon>
        <taxon>Hexacorallia</taxon>
        <taxon>Scleractinia</taxon>
        <taxon>Fungiina</taxon>
        <taxon>Poritidae</taxon>
        <taxon>Porites</taxon>
    </lineage>
</organism>
<feature type="compositionally biased region" description="Basic residues" evidence="1">
    <location>
        <begin position="164"/>
        <end position="177"/>
    </location>
</feature>